<keyword evidence="4" id="KW-1185">Reference proteome</keyword>
<dbReference type="RefSeq" id="WP_203944276.1">
    <property type="nucleotide sequence ID" value="NZ_BOOR01000012.1"/>
</dbReference>
<dbReference type="EMBL" id="BOOR01000012">
    <property type="protein sequence ID" value="GII54069.1"/>
    <property type="molecule type" value="Genomic_DNA"/>
</dbReference>
<protein>
    <recommendedName>
        <fullName evidence="2">Septum formation-related domain-containing protein</fullName>
    </recommendedName>
</protein>
<dbReference type="Pfam" id="PF13845">
    <property type="entry name" value="Septum_form"/>
    <property type="match status" value="1"/>
</dbReference>
<evidence type="ECO:0000259" key="2">
    <source>
        <dbReference type="Pfam" id="PF13845"/>
    </source>
</evidence>
<name>A0A8J3UXX4_9ACTN</name>
<gene>
    <name evidence="3" type="ORF">Pth03_24580</name>
</gene>
<sequence>MQIGRRGGQGRGVAIAGLIASGVWILFVGLVVLFGVMGSAQRDAAGKVIRSGSVSIGSVHVGDCVDGLANGEVATSVTAVPCTQPHDAEVIANVALPAGDWPGVDATHQEARSICEQQVAQKLANSPMLDRLRILDLFPHNKAAWDRGNPITCLVVDLQNGGRLTGPVGS</sequence>
<dbReference type="InterPro" id="IPR026004">
    <property type="entry name" value="Septum_form"/>
</dbReference>
<organism evidence="3 4">
    <name type="scientific">Planotetraspora thailandica</name>
    <dbReference type="NCBI Taxonomy" id="487172"/>
    <lineage>
        <taxon>Bacteria</taxon>
        <taxon>Bacillati</taxon>
        <taxon>Actinomycetota</taxon>
        <taxon>Actinomycetes</taxon>
        <taxon>Streptosporangiales</taxon>
        <taxon>Streptosporangiaceae</taxon>
        <taxon>Planotetraspora</taxon>
    </lineage>
</organism>
<accession>A0A8J3UXX4</accession>
<evidence type="ECO:0000256" key="1">
    <source>
        <dbReference type="SAM" id="Phobius"/>
    </source>
</evidence>
<comment type="caution">
    <text evidence="3">The sequence shown here is derived from an EMBL/GenBank/DDBJ whole genome shotgun (WGS) entry which is preliminary data.</text>
</comment>
<evidence type="ECO:0000313" key="4">
    <source>
        <dbReference type="Proteomes" id="UP000605992"/>
    </source>
</evidence>
<feature type="domain" description="Septum formation-related" evidence="2">
    <location>
        <begin position="58"/>
        <end position="149"/>
    </location>
</feature>
<keyword evidence="1" id="KW-1133">Transmembrane helix</keyword>
<dbReference type="AlphaFoldDB" id="A0A8J3UXX4"/>
<reference evidence="3" key="1">
    <citation type="submission" date="2021-01" db="EMBL/GenBank/DDBJ databases">
        <title>Whole genome shotgun sequence of Planotetraspora thailandica NBRC 104271.</title>
        <authorList>
            <person name="Komaki H."/>
            <person name="Tamura T."/>
        </authorList>
    </citation>
    <scope>NUCLEOTIDE SEQUENCE</scope>
    <source>
        <strain evidence="3">NBRC 104271</strain>
    </source>
</reference>
<dbReference type="Proteomes" id="UP000605992">
    <property type="component" value="Unassembled WGS sequence"/>
</dbReference>
<keyword evidence="1" id="KW-0812">Transmembrane</keyword>
<keyword evidence="1" id="KW-0472">Membrane</keyword>
<feature type="transmembrane region" description="Helical" evidence="1">
    <location>
        <begin position="12"/>
        <end position="37"/>
    </location>
</feature>
<evidence type="ECO:0000313" key="3">
    <source>
        <dbReference type="EMBL" id="GII54069.1"/>
    </source>
</evidence>
<proteinExistence type="predicted"/>